<evidence type="ECO:0000313" key="2">
    <source>
        <dbReference type="Proteomes" id="UP001201449"/>
    </source>
</evidence>
<evidence type="ECO:0000313" key="1">
    <source>
        <dbReference type="EMBL" id="MCF1749593.1"/>
    </source>
</evidence>
<reference evidence="1 2" key="1">
    <citation type="submission" date="2022-01" db="EMBL/GenBank/DDBJ databases">
        <title>Mariniradius saccharolyticus sp. nov., isolated from sediment of a river.</title>
        <authorList>
            <person name="Liu H."/>
        </authorList>
    </citation>
    <scope>NUCLEOTIDE SEQUENCE [LARGE SCALE GENOMIC DNA]</scope>
    <source>
        <strain evidence="1 2">RY-2</strain>
    </source>
</reference>
<sequence length="135" mass="15226">MKTTKEGQIVRFHTPYPDENPEQLYLLEEVMDYEDGRPAKALILALNTGLSFPPINSVLLDDLELAEVDTSDLIGYRAAIRDDSGKKIDGRIIHVAKQKLFVELSKEKASVNTNIDVTLKDHNGEIHQGRLEVHF</sequence>
<accession>A0ABS9BNG7</accession>
<protein>
    <submittedName>
        <fullName evidence="1">Uncharacterized protein</fullName>
    </submittedName>
</protein>
<dbReference type="RefSeq" id="WP_234859780.1">
    <property type="nucleotide sequence ID" value="NZ_JAKEVZ010000001.1"/>
</dbReference>
<organism evidence="1 2">
    <name type="scientific">Mariniradius sediminis</name>
    <dbReference type="NCBI Taxonomy" id="2909237"/>
    <lineage>
        <taxon>Bacteria</taxon>
        <taxon>Pseudomonadati</taxon>
        <taxon>Bacteroidota</taxon>
        <taxon>Cytophagia</taxon>
        <taxon>Cytophagales</taxon>
        <taxon>Cyclobacteriaceae</taxon>
        <taxon>Mariniradius</taxon>
    </lineage>
</organism>
<comment type="caution">
    <text evidence="1">The sequence shown here is derived from an EMBL/GenBank/DDBJ whole genome shotgun (WGS) entry which is preliminary data.</text>
</comment>
<proteinExistence type="predicted"/>
<gene>
    <name evidence="1" type="ORF">L0U89_00805</name>
</gene>
<dbReference type="EMBL" id="JAKEVZ010000001">
    <property type="protein sequence ID" value="MCF1749593.1"/>
    <property type="molecule type" value="Genomic_DNA"/>
</dbReference>
<keyword evidence="2" id="KW-1185">Reference proteome</keyword>
<name>A0ABS9BNG7_9BACT</name>
<dbReference type="Proteomes" id="UP001201449">
    <property type="component" value="Unassembled WGS sequence"/>
</dbReference>